<feature type="domain" description="Mnd1 HTH" evidence="1">
    <location>
        <begin position="28"/>
        <end position="56"/>
    </location>
</feature>
<dbReference type="InterPro" id="IPR040453">
    <property type="entry name" value="Mnd1_HTH"/>
</dbReference>
<dbReference type="Pfam" id="PF03962">
    <property type="entry name" value="Mnd1"/>
    <property type="match status" value="1"/>
</dbReference>
<name>A0ABQ7Y3C7_BRANA</name>
<evidence type="ECO:0000313" key="2">
    <source>
        <dbReference type="EMBL" id="KAH0862681.1"/>
    </source>
</evidence>
<reference evidence="2 3" key="1">
    <citation type="submission" date="2021-05" db="EMBL/GenBank/DDBJ databases">
        <title>Genome Assembly of Synthetic Allotetraploid Brassica napus Reveals Homoeologous Exchanges between Subgenomes.</title>
        <authorList>
            <person name="Davis J.T."/>
        </authorList>
    </citation>
    <scope>NUCLEOTIDE SEQUENCE [LARGE SCALE GENOMIC DNA]</scope>
    <source>
        <strain evidence="3">cv. Da-Ae</strain>
        <tissue evidence="2">Seedling</tissue>
    </source>
</reference>
<dbReference type="EMBL" id="JAGKQM010000018">
    <property type="protein sequence ID" value="KAH0862681.1"/>
    <property type="molecule type" value="Genomic_DNA"/>
</dbReference>
<gene>
    <name evidence="2" type="ORF">HID58_079892</name>
</gene>
<feature type="non-terminal residue" evidence="2">
    <location>
        <position position="1"/>
    </location>
</feature>
<sequence length="133" mass="15117">SKKLGLSLEEKREKMLQIFYDSQDFFLSVKDVIQSLVDDDLVAKDKIGISVCFWSLSICAGNQLRSVLQKLEADHQGSNKRLAELVDQCEALNKGREETISISCVDDSHFNGLLMIYIFVIASRNKYICFLFS</sequence>
<protein>
    <recommendedName>
        <fullName evidence="1">Mnd1 HTH domain-containing protein</fullName>
    </recommendedName>
</protein>
<evidence type="ECO:0000313" key="3">
    <source>
        <dbReference type="Proteomes" id="UP000824890"/>
    </source>
</evidence>
<accession>A0ABQ7Y3C7</accession>
<dbReference type="Proteomes" id="UP000824890">
    <property type="component" value="Unassembled WGS sequence"/>
</dbReference>
<comment type="caution">
    <text evidence="2">The sequence shown here is derived from an EMBL/GenBank/DDBJ whole genome shotgun (WGS) entry which is preliminary data.</text>
</comment>
<proteinExistence type="predicted"/>
<evidence type="ECO:0000259" key="1">
    <source>
        <dbReference type="Pfam" id="PF03962"/>
    </source>
</evidence>
<organism evidence="2 3">
    <name type="scientific">Brassica napus</name>
    <name type="common">Rape</name>
    <dbReference type="NCBI Taxonomy" id="3708"/>
    <lineage>
        <taxon>Eukaryota</taxon>
        <taxon>Viridiplantae</taxon>
        <taxon>Streptophyta</taxon>
        <taxon>Embryophyta</taxon>
        <taxon>Tracheophyta</taxon>
        <taxon>Spermatophyta</taxon>
        <taxon>Magnoliopsida</taxon>
        <taxon>eudicotyledons</taxon>
        <taxon>Gunneridae</taxon>
        <taxon>Pentapetalae</taxon>
        <taxon>rosids</taxon>
        <taxon>malvids</taxon>
        <taxon>Brassicales</taxon>
        <taxon>Brassicaceae</taxon>
        <taxon>Brassiceae</taxon>
        <taxon>Brassica</taxon>
    </lineage>
</organism>
<keyword evidence="3" id="KW-1185">Reference proteome</keyword>